<accession>A0ABS9W223</accession>
<keyword evidence="3" id="KW-1185">Reference proteome</keyword>
<name>A0ABS9W223_9PROT</name>
<comment type="caution">
    <text evidence="2">The sequence shown here is derived from an EMBL/GenBank/DDBJ whole genome shotgun (WGS) entry which is preliminary data.</text>
</comment>
<gene>
    <name evidence="2" type="ORF">MON41_04890</name>
</gene>
<evidence type="ECO:0000313" key="3">
    <source>
        <dbReference type="Proteomes" id="UP001201985"/>
    </source>
</evidence>
<protein>
    <submittedName>
        <fullName evidence="2">Uncharacterized protein</fullName>
    </submittedName>
</protein>
<dbReference type="Proteomes" id="UP001201985">
    <property type="component" value="Unassembled WGS sequence"/>
</dbReference>
<reference evidence="2 3" key="1">
    <citation type="submission" date="2022-03" db="EMBL/GenBank/DDBJ databases">
        <title>Complete genome analysis of Roseomonas KG 17.1 : a prolific producer of plant growth promoters.</title>
        <authorList>
            <person name="Saadouli I."/>
            <person name="Najjari A."/>
            <person name="Mosbah A."/>
            <person name="Ouzari H.I."/>
        </authorList>
    </citation>
    <scope>NUCLEOTIDE SEQUENCE [LARGE SCALE GENOMIC DNA]</scope>
    <source>
        <strain evidence="2 3">KG17-1</strain>
    </source>
</reference>
<feature type="region of interest" description="Disordered" evidence="1">
    <location>
        <begin position="1"/>
        <end position="27"/>
    </location>
</feature>
<evidence type="ECO:0000256" key="1">
    <source>
        <dbReference type="SAM" id="MobiDB-lite"/>
    </source>
</evidence>
<proteinExistence type="predicted"/>
<sequence>MAPPPPYAAAPVEPRAPQTSRFAVGRPGAAAPDCQVAFVPAPPRDRQIDQATLNNLAGSPAWQKLERTRLATVYEVLRETTVEQDGVTGLRLVAKLRPQTGVPGDSRAAFTILETPLGRTTTVCAAPAAEFIRREAEFDAVARGVSPPR</sequence>
<evidence type="ECO:0000313" key="2">
    <source>
        <dbReference type="EMBL" id="MCI0753098.1"/>
    </source>
</evidence>
<organism evidence="2 3">
    <name type="scientific">Teichococcus vastitatis</name>
    <dbReference type="NCBI Taxonomy" id="2307076"/>
    <lineage>
        <taxon>Bacteria</taxon>
        <taxon>Pseudomonadati</taxon>
        <taxon>Pseudomonadota</taxon>
        <taxon>Alphaproteobacteria</taxon>
        <taxon>Acetobacterales</taxon>
        <taxon>Roseomonadaceae</taxon>
        <taxon>Roseomonas</taxon>
    </lineage>
</organism>
<dbReference type="RefSeq" id="WP_157985740.1">
    <property type="nucleotide sequence ID" value="NZ_JALBUU010000004.1"/>
</dbReference>
<dbReference type="EMBL" id="JALBUU010000004">
    <property type="protein sequence ID" value="MCI0753098.1"/>
    <property type="molecule type" value="Genomic_DNA"/>
</dbReference>